<feature type="binding site" evidence="12">
    <location>
        <begin position="13"/>
        <end position="16"/>
    </location>
    <ligand>
        <name>NADP(+)</name>
        <dbReference type="ChEBI" id="CHEBI:58349"/>
    </ligand>
</feature>
<keyword evidence="4 13" id="KW-0444">Lipid biosynthesis</keyword>
<dbReference type="PRINTS" id="PR00081">
    <property type="entry name" value="GDHRDH"/>
</dbReference>
<proteinExistence type="inferred from homology"/>
<keyword evidence="8 13" id="KW-0443">Lipid metabolism</keyword>
<dbReference type="UniPathway" id="UPA00094"/>
<evidence type="ECO:0000256" key="10">
    <source>
        <dbReference type="ARBA" id="ARBA00048508"/>
    </source>
</evidence>
<dbReference type="NCBIfam" id="NF004197">
    <property type="entry name" value="PRK05653.1-1"/>
    <property type="match status" value="1"/>
</dbReference>
<evidence type="ECO:0000256" key="9">
    <source>
        <dbReference type="ARBA" id="ARBA00023160"/>
    </source>
</evidence>
<dbReference type="InterPro" id="IPR050259">
    <property type="entry name" value="SDR"/>
</dbReference>
<keyword evidence="9 13" id="KW-0275">Fatty acid biosynthesis</keyword>
<dbReference type="PRINTS" id="PR00080">
    <property type="entry name" value="SDRFAMILY"/>
</dbReference>
<comment type="caution">
    <text evidence="15">The sequence shown here is derived from an EMBL/GenBank/DDBJ whole genome shotgun (WGS) entry which is preliminary data.</text>
</comment>
<evidence type="ECO:0000256" key="7">
    <source>
        <dbReference type="ARBA" id="ARBA00023002"/>
    </source>
</evidence>
<evidence type="ECO:0000256" key="4">
    <source>
        <dbReference type="ARBA" id="ARBA00022516"/>
    </source>
</evidence>
<accession>A0A2P5P9R0</accession>
<keyword evidence="6 12" id="KW-0521">NADP</keyword>
<reference evidence="15 16" key="1">
    <citation type="journal article" date="2017" name="ISME J.">
        <title>Grape pomace compost harbors organohalide-respiring Dehalogenimonas species with novel reductive dehalogenase genes.</title>
        <authorList>
            <person name="Yang Y."/>
            <person name="Higgins S.A."/>
            <person name="Yan J."/>
            <person name="Simsir B."/>
            <person name="Chourey K."/>
            <person name="Iyer R."/>
            <person name="Hettich R.L."/>
            <person name="Baldwin B."/>
            <person name="Ogles D.M."/>
            <person name="Loffler F.E."/>
        </authorList>
    </citation>
    <scope>NUCLEOTIDE SEQUENCE [LARGE SCALE GENOMIC DNA]</scope>
    <source>
        <strain evidence="15 16">GP</strain>
    </source>
</reference>
<dbReference type="CDD" id="cd05333">
    <property type="entry name" value="BKR_SDR_c"/>
    <property type="match status" value="1"/>
</dbReference>
<evidence type="ECO:0000313" key="15">
    <source>
        <dbReference type="EMBL" id="PPD59048.1"/>
    </source>
</evidence>
<feature type="binding site" evidence="12">
    <location>
        <position position="188"/>
    </location>
    <ligand>
        <name>NADP(+)</name>
        <dbReference type="ChEBI" id="CHEBI:58349"/>
    </ligand>
</feature>
<dbReference type="EC" id="1.1.1.100" evidence="3 13"/>
<evidence type="ECO:0000313" key="16">
    <source>
        <dbReference type="Proteomes" id="UP000235653"/>
    </source>
</evidence>
<feature type="binding site" evidence="12">
    <location>
        <begin position="155"/>
        <end position="159"/>
    </location>
    <ligand>
        <name>NADP(+)</name>
        <dbReference type="ChEBI" id="CHEBI:58349"/>
    </ligand>
</feature>
<dbReference type="GO" id="GO:0051287">
    <property type="term" value="F:NAD binding"/>
    <property type="evidence" value="ECO:0007669"/>
    <property type="project" value="UniProtKB-UniRule"/>
</dbReference>
<evidence type="ECO:0000256" key="1">
    <source>
        <dbReference type="ARBA" id="ARBA00005194"/>
    </source>
</evidence>
<dbReference type="AlphaFoldDB" id="A0A2P5P9R0"/>
<dbReference type="FunFam" id="3.40.50.720:FF:000037">
    <property type="entry name" value="3-oxoacyl-[acyl-carrier-protein] reductase FabG"/>
    <property type="match status" value="1"/>
</dbReference>
<dbReference type="GO" id="GO:0004316">
    <property type="term" value="F:3-oxoacyl-[acyl-carrier-protein] reductase (NADPH) activity"/>
    <property type="evidence" value="ECO:0007669"/>
    <property type="project" value="UniProtKB-UniRule"/>
</dbReference>
<dbReference type="EMBL" id="JQAN02000006">
    <property type="protein sequence ID" value="PPD59048.1"/>
    <property type="molecule type" value="Genomic_DNA"/>
</dbReference>
<evidence type="ECO:0000256" key="2">
    <source>
        <dbReference type="ARBA" id="ARBA00006484"/>
    </source>
</evidence>
<gene>
    <name evidence="15" type="ORF">JP09_001380</name>
</gene>
<evidence type="ECO:0000256" key="8">
    <source>
        <dbReference type="ARBA" id="ARBA00023098"/>
    </source>
</evidence>
<dbReference type="InterPro" id="IPR002347">
    <property type="entry name" value="SDR_fam"/>
</dbReference>
<dbReference type="InterPro" id="IPR036291">
    <property type="entry name" value="NAD(P)-bd_dom_sf"/>
</dbReference>
<organism evidence="15 16">
    <name type="scientific">Dehalogenimonas etheniformans</name>
    <dbReference type="NCBI Taxonomy" id="1536648"/>
    <lineage>
        <taxon>Bacteria</taxon>
        <taxon>Bacillati</taxon>
        <taxon>Chloroflexota</taxon>
        <taxon>Dehalococcoidia</taxon>
        <taxon>Dehalococcoidales</taxon>
        <taxon>Dehalococcoidaceae</taxon>
        <taxon>Dehalogenimonas</taxon>
    </lineage>
</organism>
<dbReference type="SUPFAM" id="SSF51735">
    <property type="entry name" value="NAD(P)-binding Rossmann-fold domains"/>
    <property type="match status" value="1"/>
</dbReference>
<keyword evidence="16" id="KW-1185">Reference proteome</keyword>
<dbReference type="NCBIfam" id="TIGR01830">
    <property type="entry name" value="3oxo_ACP_reduc"/>
    <property type="match status" value="1"/>
</dbReference>
<comment type="function">
    <text evidence="13">Catalyzes the NADPH-dependent reduction of beta-ketoacyl-ACP substrates to beta-hydroxyacyl-ACP products, the first reductive step in the elongation cycle of fatty acid biosynthesis.</text>
</comment>
<name>A0A2P5P9R0_9CHLR</name>
<dbReference type="InterPro" id="IPR020904">
    <property type="entry name" value="Sc_DH/Rdtase_CS"/>
</dbReference>
<evidence type="ECO:0000256" key="13">
    <source>
        <dbReference type="RuleBase" id="RU366074"/>
    </source>
</evidence>
<keyword evidence="5 13" id="KW-0276">Fatty acid metabolism</keyword>
<dbReference type="Proteomes" id="UP000235653">
    <property type="component" value="Unassembled WGS sequence"/>
</dbReference>
<evidence type="ECO:0000259" key="14">
    <source>
        <dbReference type="SMART" id="SM00822"/>
    </source>
</evidence>
<evidence type="ECO:0000256" key="5">
    <source>
        <dbReference type="ARBA" id="ARBA00022832"/>
    </source>
</evidence>
<evidence type="ECO:0000256" key="12">
    <source>
        <dbReference type="PIRSR" id="PIRSR611284-2"/>
    </source>
</evidence>
<dbReference type="GO" id="GO:0006633">
    <property type="term" value="P:fatty acid biosynthetic process"/>
    <property type="evidence" value="ECO:0007669"/>
    <property type="project" value="UniProtKB-UniPathway"/>
</dbReference>
<dbReference type="NCBIfam" id="NF005559">
    <property type="entry name" value="PRK07231.1"/>
    <property type="match status" value="1"/>
</dbReference>
<dbReference type="InterPro" id="IPR011284">
    <property type="entry name" value="3oxo_ACP_reduc"/>
</dbReference>
<feature type="domain" description="Ketoreductase" evidence="14">
    <location>
        <begin position="7"/>
        <end position="186"/>
    </location>
</feature>
<comment type="catalytic activity">
    <reaction evidence="10 13">
        <text>a (3R)-hydroxyacyl-[ACP] + NADP(+) = a 3-oxoacyl-[ACP] + NADPH + H(+)</text>
        <dbReference type="Rhea" id="RHEA:17397"/>
        <dbReference type="Rhea" id="RHEA-COMP:9916"/>
        <dbReference type="Rhea" id="RHEA-COMP:9945"/>
        <dbReference type="ChEBI" id="CHEBI:15378"/>
        <dbReference type="ChEBI" id="CHEBI:57783"/>
        <dbReference type="ChEBI" id="CHEBI:58349"/>
        <dbReference type="ChEBI" id="CHEBI:78776"/>
        <dbReference type="ChEBI" id="CHEBI:78827"/>
        <dbReference type="EC" id="1.1.1.100"/>
    </reaction>
</comment>
<evidence type="ECO:0000256" key="11">
    <source>
        <dbReference type="PIRSR" id="PIRSR611284-1"/>
    </source>
</evidence>
<dbReference type="NCBIfam" id="NF009466">
    <property type="entry name" value="PRK12826.1-2"/>
    <property type="match status" value="1"/>
</dbReference>
<dbReference type="PROSITE" id="PS00061">
    <property type="entry name" value="ADH_SHORT"/>
    <property type="match status" value="1"/>
</dbReference>
<evidence type="ECO:0000256" key="6">
    <source>
        <dbReference type="ARBA" id="ARBA00022857"/>
    </source>
</evidence>
<dbReference type="PANTHER" id="PTHR42879">
    <property type="entry name" value="3-OXOACYL-(ACYL-CARRIER-PROTEIN) REDUCTASE"/>
    <property type="match status" value="1"/>
</dbReference>
<keyword evidence="7 13" id="KW-0560">Oxidoreductase</keyword>
<dbReference type="InterPro" id="IPR057326">
    <property type="entry name" value="KR_dom"/>
</dbReference>
<dbReference type="SMART" id="SM00822">
    <property type="entry name" value="PKS_KR"/>
    <property type="match status" value="1"/>
</dbReference>
<dbReference type="Pfam" id="PF13561">
    <property type="entry name" value="adh_short_C2"/>
    <property type="match status" value="1"/>
</dbReference>
<dbReference type="RefSeq" id="WP_102330533.1">
    <property type="nucleotide sequence ID" value="NZ_CP058566.2"/>
</dbReference>
<comment type="pathway">
    <text evidence="1 13">Lipid metabolism; fatty acid biosynthesis.</text>
</comment>
<dbReference type="PANTHER" id="PTHR42879:SF2">
    <property type="entry name" value="3-OXOACYL-[ACYL-CARRIER-PROTEIN] REDUCTASE FABG"/>
    <property type="match status" value="1"/>
</dbReference>
<evidence type="ECO:0000256" key="3">
    <source>
        <dbReference type="ARBA" id="ARBA00012948"/>
    </source>
</evidence>
<sequence>MKRLEGKVAVITGAGRGIGAAIARRFADEGASVVLNSLSDSAMKVAEEINSAGGKAVFVQGDVSKPGDVNKVIDGAAANFGRLDILVNNAGITRDNLLMRMSEDDWDAVMDTNLKSVYLCTRAVIRPMLKSKSGGRIINLSSVIGLSGNAGQANYAASKAGIIGFTKSLAKELASRLITVNAIAPGFIVTDMTSVMSQEAKDALIKRIPLGTLGSAEDVASAAAFLASDEAMYITGQTLTVDGGMTL</sequence>
<dbReference type="Gene3D" id="3.40.50.720">
    <property type="entry name" value="NAD(P)-binding Rossmann-like Domain"/>
    <property type="match status" value="1"/>
</dbReference>
<feature type="active site" description="Proton acceptor" evidence="11">
    <location>
        <position position="155"/>
    </location>
</feature>
<protein>
    <recommendedName>
        <fullName evidence="3 13">3-oxoacyl-[acyl-carrier-protein] reductase</fullName>
        <ecNumber evidence="3 13">1.1.1.100</ecNumber>
    </recommendedName>
</protein>
<comment type="similarity">
    <text evidence="2 13">Belongs to the short-chain dehydrogenases/reductases (SDR) family.</text>
</comment>
<comment type="subunit">
    <text evidence="13">Homotetramer.</text>
</comment>
<dbReference type="OrthoDB" id="9803333at2"/>
<feature type="binding site" evidence="12">
    <location>
        <position position="89"/>
    </location>
    <ligand>
        <name>NADP(+)</name>
        <dbReference type="ChEBI" id="CHEBI:58349"/>
    </ligand>
</feature>